<accession>A0ABW9T5M8</accession>
<dbReference type="Proteomes" id="UP000435177">
    <property type="component" value="Unassembled WGS sequence"/>
</dbReference>
<dbReference type="EMBL" id="WOAA01000031">
    <property type="protein sequence ID" value="MUG68633.1"/>
    <property type="molecule type" value="Genomic_DNA"/>
</dbReference>
<dbReference type="RefSeq" id="WP_155619001.1">
    <property type="nucleotide sequence ID" value="NZ_WOAA01000031.1"/>
</dbReference>
<keyword evidence="2" id="KW-1185">Reference proteome</keyword>
<proteinExistence type="predicted"/>
<evidence type="ECO:0008006" key="3">
    <source>
        <dbReference type="Google" id="ProtNLM"/>
    </source>
</evidence>
<reference evidence="1 2" key="1">
    <citation type="submission" date="2019-11" db="EMBL/GenBank/DDBJ databases">
        <title>Draft genome sequences of five Paenibacillus species of dairy origin.</title>
        <authorList>
            <person name="Olajide A.M."/>
            <person name="Chen S."/>
            <person name="Lapointe G."/>
        </authorList>
    </citation>
    <scope>NUCLEOTIDE SEQUENCE [LARGE SCALE GENOMIC DNA]</scope>
    <source>
        <strain evidence="1 2">3CS1</strain>
    </source>
</reference>
<sequence length="213" mass="23767">MFSIKDMLRRLTDVYNKDPNSNIGRLIGILHEQMVQVNQTLHRIEDWRSIDKAEGVVLDRIGQNVVQPRGAATDEIYRVLLKSKVARNLSTSDTNTIIRVLALALDCEFSEIKIKPKWLDPEDPEPAAITLIQVPVQRLNEVGMSPMQFAQIIQHTVAAGVRVAQVELTGTFQFSSQYNQLESGPTGFADVDMTTGGTLGEVYEPGDDYELPI</sequence>
<gene>
    <name evidence="1" type="ORF">GNP94_21925</name>
</gene>
<protein>
    <recommendedName>
        <fullName evidence="3">DUF2612 domain-containing protein</fullName>
    </recommendedName>
</protein>
<evidence type="ECO:0000313" key="2">
    <source>
        <dbReference type="Proteomes" id="UP000435177"/>
    </source>
</evidence>
<comment type="caution">
    <text evidence="1">The sequence shown here is derived from an EMBL/GenBank/DDBJ whole genome shotgun (WGS) entry which is preliminary data.</text>
</comment>
<evidence type="ECO:0000313" key="1">
    <source>
        <dbReference type="EMBL" id="MUG68633.1"/>
    </source>
</evidence>
<name>A0ABW9T5M8_9BACL</name>
<organism evidence="1 2">
    <name type="scientific">Paenibacillus campinasensis</name>
    <dbReference type="NCBI Taxonomy" id="66347"/>
    <lineage>
        <taxon>Bacteria</taxon>
        <taxon>Bacillati</taxon>
        <taxon>Bacillota</taxon>
        <taxon>Bacilli</taxon>
        <taxon>Bacillales</taxon>
        <taxon>Paenibacillaceae</taxon>
        <taxon>Paenibacillus</taxon>
    </lineage>
</organism>